<keyword evidence="1" id="KW-0732">Signal</keyword>
<dbReference type="PIRSF" id="PIRSF004649">
    <property type="entry name" value="MlaC"/>
    <property type="match status" value="1"/>
</dbReference>
<comment type="caution">
    <text evidence="2">The sequence shown here is derived from an EMBL/GenBank/DDBJ whole genome shotgun (WGS) entry which is preliminary data.</text>
</comment>
<evidence type="ECO:0000256" key="1">
    <source>
        <dbReference type="SAM" id="SignalP"/>
    </source>
</evidence>
<sequence>MFKRMLALLLWTALCGWAGAGALARADDAPQAVIETTANRMLEALRREQARLRQDPRLIYGLVEQIAVPRFDFEAISQWALGRNWRVATPEQQRAFTEQFRMLLVRTYGNALLEYSDEAVRFLPTSAPNADGDVLVRSEFQPKAGPAVPINYSLHQKAGRWLVYDVTVDGVSLVSSYRSTFANQVRDGGVDKVIGSLADLNARGSTTRGAAQ</sequence>
<dbReference type="PANTHER" id="PTHR36573">
    <property type="entry name" value="INTERMEMBRANE PHOSPHOLIPID TRANSPORT SYSTEM BINDING PROTEIN MLAC"/>
    <property type="match status" value="1"/>
</dbReference>
<dbReference type="AlphaFoldDB" id="A0A4V2SCN8"/>
<organism evidence="2 3">
    <name type="scientific">Plasticicumulans lactativorans</name>
    <dbReference type="NCBI Taxonomy" id="1133106"/>
    <lineage>
        <taxon>Bacteria</taxon>
        <taxon>Pseudomonadati</taxon>
        <taxon>Pseudomonadota</taxon>
        <taxon>Gammaproteobacteria</taxon>
        <taxon>Candidatus Competibacteraceae</taxon>
        <taxon>Plasticicumulans</taxon>
    </lineage>
</organism>
<reference evidence="2 3" key="1">
    <citation type="submission" date="2019-03" db="EMBL/GenBank/DDBJ databases">
        <title>Genomic Encyclopedia of Type Strains, Phase IV (KMG-IV): sequencing the most valuable type-strain genomes for metagenomic binning, comparative biology and taxonomic classification.</title>
        <authorList>
            <person name="Goeker M."/>
        </authorList>
    </citation>
    <scope>NUCLEOTIDE SEQUENCE [LARGE SCALE GENOMIC DNA]</scope>
    <source>
        <strain evidence="2 3">DSM 25287</strain>
    </source>
</reference>
<protein>
    <submittedName>
        <fullName evidence="2">Phospholipid transport system substrate-binding protein</fullName>
    </submittedName>
</protein>
<feature type="signal peptide" evidence="1">
    <location>
        <begin position="1"/>
        <end position="20"/>
    </location>
</feature>
<evidence type="ECO:0000313" key="2">
    <source>
        <dbReference type="EMBL" id="TCO80150.1"/>
    </source>
</evidence>
<gene>
    <name evidence="2" type="ORF">EV699_11655</name>
</gene>
<dbReference type="InterPro" id="IPR042245">
    <property type="entry name" value="Tgt2/MlaC_sf"/>
</dbReference>
<dbReference type="Proteomes" id="UP000295765">
    <property type="component" value="Unassembled WGS sequence"/>
</dbReference>
<accession>A0A4V2SCN8</accession>
<dbReference type="OrthoDB" id="9787053at2"/>
<dbReference type="RefSeq" id="WP_132544146.1">
    <property type="nucleotide sequence ID" value="NZ_SLWY01000016.1"/>
</dbReference>
<dbReference type="EMBL" id="SLWY01000016">
    <property type="protein sequence ID" value="TCO80150.1"/>
    <property type="molecule type" value="Genomic_DNA"/>
</dbReference>
<feature type="chain" id="PRO_5020257373" evidence="1">
    <location>
        <begin position="21"/>
        <end position="212"/>
    </location>
</feature>
<evidence type="ECO:0000313" key="3">
    <source>
        <dbReference type="Proteomes" id="UP000295765"/>
    </source>
</evidence>
<keyword evidence="3" id="KW-1185">Reference proteome</keyword>
<dbReference type="Gene3D" id="3.10.450.710">
    <property type="entry name" value="Tgt2/MlaC"/>
    <property type="match status" value="1"/>
</dbReference>
<dbReference type="InterPro" id="IPR008869">
    <property type="entry name" value="MlaC/ttg2D"/>
</dbReference>
<dbReference type="Pfam" id="PF05494">
    <property type="entry name" value="MlaC"/>
    <property type="match status" value="1"/>
</dbReference>
<proteinExistence type="predicted"/>
<name>A0A4V2SCN8_9GAMM</name>
<dbReference type="PANTHER" id="PTHR36573:SF1">
    <property type="entry name" value="INTERMEMBRANE PHOSPHOLIPID TRANSPORT SYSTEM BINDING PROTEIN MLAC"/>
    <property type="match status" value="1"/>
</dbReference>